<dbReference type="KEGG" id="cqu:CpipJ_CPIJ013407"/>
<dbReference type="Proteomes" id="UP000002320">
    <property type="component" value="Unassembled WGS sequence"/>
</dbReference>
<dbReference type="HOGENOM" id="CLU_2624461_0_0_1"/>
<organism>
    <name type="scientific">Culex quinquefasciatus</name>
    <name type="common">Southern house mosquito</name>
    <name type="synonym">Culex pungens</name>
    <dbReference type="NCBI Taxonomy" id="7176"/>
    <lineage>
        <taxon>Eukaryota</taxon>
        <taxon>Metazoa</taxon>
        <taxon>Ecdysozoa</taxon>
        <taxon>Arthropoda</taxon>
        <taxon>Hexapoda</taxon>
        <taxon>Insecta</taxon>
        <taxon>Pterygota</taxon>
        <taxon>Neoptera</taxon>
        <taxon>Endopterygota</taxon>
        <taxon>Diptera</taxon>
        <taxon>Nematocera</taxon>
        <taxon>Culicoidea</taxon>
        <taxon>Culicidae</taxon>
        <taxon>Culicinae</taxon>
        <taxon>Culicini</taxon>
        <taxon>Culex</taxon>
        <taxon>Culex</taxon>
    </lineage>
</organism>
<keyword evidence="3" id="KW-1185">Reference proteome</keyword>
<evidence type="ECO:0000313" key="1">
    <source>
        <dbReference type="EMBL" id="EDS38807.1"/>
    </source>
</evidence>
<gene>
    <name evidence="2" type="primary">6046387</name>
    <name evidence="1" type="ORF">CpipJ_CPIJ013407</name>
</gene>
<reference evidence="1" key="1">
    <citation type="submission" date="2007-03" db="EMBL/GenBank/DDBJ databases">
        <title>Annotation of Culex pipiens quinquefasciatus.</title>
        <authorList>
            <consortium name="The Broad Institute Genome Sequencing Platform"/>
            <person name="Atkinson P.W."/>
            <person name="Hemingway J."/>
            <person name="Christensen B.M."/>
            <person name="Higgs S."/>
            <person name="Kodira C."/>
            <person name="Hannick L."/>
            <person name="Megy K."/>
            <person name="O'Leary S."/>
            <person name="Pearson M."/>
            <person name="Haas B.J."/>
            <person name="Mauceli E."/>
            <person name="Wortman J.R."/>
            <person name="Lee N.H."/>
            <person name="Guigo R."/>
            <person name="Stanke M."/>
            <person name="Alvarado L."/>
            <person name="Amedeo P."/>
            <person name="Antoine C.H."/>
            <person name="Arensburger P."/>
            <person name="Bidwell S.L."/>
            <person name="Crawford M."/>
            <person name="Camaro F."/>
            <person name="Devon K."/>
            <person name="Engels R."/>
            <person name="Hammond M."/>
            <person name="Howarth C."/>
            <person name="Koehrsen M."/>
            <person name="Lawson D."/>
            <person name="Montgomery P."/>
            <person name="Nene V."/>
            <person name="Nusbaum C."/>
            <person name="Puiu D."/>
            <person name="Romero-Severson J."/>
            <person name="Severson D.W."/>
            <person name="Shumway M."/>
            <person name="Sisk P."/>
            <person name="Stolte C."/>
            <person name="Zeng Q."/>
            <person name="Eisenstadt E."/>
            <person name="Fraser-Liggett C."/>
            <person name="Strausberg R."/>
            <person name="Galagan J."/>
            <person name="Birren B."/>
            <person name="Collins F.H."/>
        </authorList>
    </citation>
    <scope>NUCLEOTIDE SEQUENCE [LARGE SCALE GENOMIC DNA]</scope>
    <source>
        <strain evidence="1">JHB</strain>
    </source>
</reference>
<name>B0X1S9_CULQU</name>
<dbReference type="EnsemblMetazoa" id="CPIJ013407-RA">
    <property type="protein sequence ID" value="CPIJ013407-PA"/>
    <property type="gene ID" value="CPIJ013407"/>
</dbReference>
<accession>B0X1S9</accession>
<protein>
    <submittedName>
        <fullName evidence="1 2">Uncharacterized protein</fullName>
    </submittedName>
</protein>
<reference evidence="2" key="2">
    <citation type="submission" date="2021-02" db="UniProtKB">
        <authorList>
            <consortium name="EnsemblMetazoa"/>
        </authorList>
    </citation>
    <scope>IDENTIFICATION</scope>
    <source>
        <strain evidence="2">JHB</strain>
    </source>
</reference>
<sequence>MANHLLQAAFNLKIELPKRKCRPCDTWMQTLEKELAIFGKVKEDFVSLLLDKAALKKGVRKIYLLPEASDSEDESDDN</sequence>
<dbReference type="EMBL" id="DS232268">
    <property type="protein sequence ID" value="EDS38807.1"/>
    <property type="molecule type" value="Genomic_DNA"/>
</dbReference>
<dbReference type="VEuPathDB" id="VectorBase:CPIJ013407"/>
<evidence type="ECO:0000313" key="3">
    <source>
        <dbReference type="Proteomes" id="UP000002320"/>
    </source>
</evidence>
<evidence type="ECO:0000313" key="2">
    <source>
        <dbReference type="EnsemblMetazoa" id="CPIJ013407-PA"/>
    </source>
</evidence>
<dbReference type="InParanoid" id="B0X1S9"/>
<dbReference type="AlphaFoldDB" id="B0X1S9"/>
<proteinExistence type="predicted"/>